<sequence length="281" mass="29980">MATNLIKSGVRVVGYRRSDTQAFVDAGGVLASSPVQVVEQTDVVLLCLPNEQAASQILEGDGGILNSLSASKTLIETGTYSKDFKLSQAQKVQGKGARYLEAEISGSPPMIAARKASFYVGGDEPLFRKCEPLLRAITDQCFYLGPLGSAVSMKLIANYLLAIHTLSAAEAMNMGKRAGFDPHLVAKVIQAGAGASAMFGVRAPLMADRQFDPAPGPFVTLEKYLDLGQKMADDLGCATPLFSAAVPYFKRAFDEGVQHEDIAAVLKFLEADSRNQKVGEK</sequence>
<dbReference type="InterPro" id="IPR051265">
    <property type="entry name" value="HIBADH-related_NP60_sf"/>
</dbReference>
<dbReference type="Pfam" id="PF14833">
    <property type="entry name" value="NAD_binding_11"/>
    <property type="match status" value="1"/>
</dbReference>
<keyword evidence="1" id="KW-0560">Oxidoreductase</keyword>
<dbReference type="PANTHER" id="PTHR43580">
    <property type="entry name" value="OXIDOREDUCTASE GLYR1-RELATED"/>
    <property type="match status" value="1"/>
</dbReference>
<dbReference type="EMBL" id="NQYH01000001">
    <property type="protein sequence ID" value="RIY42622.1"/>
    <property type="molecule type" value="Genomic_DNA"/>
</dbReference>
<feature type="domain" description="6-phosphogluconate dehydrogenase NADP-binding" evidence="4">
    <location>
        <begin position="1"/>
        <end position="145"/>
    </location>
</feature>
<keyword evidence="2" id="KW-0520">NAD</keyword>
<dbReference type="InterPro" id="IPR006115">
    <property type="entry name" value="6PGDH_NADP-bd"/>
</dbReference>
<dbReference type="InterPro" id="IPR008927">
    <property type="entry name" value="6-PGluconate_DH-like_C_sf"/>
</dbReference>
<dbReference type="SUPFAM" id="SSF51735">
    <property type="entry name" value="NAD(P)-binding Rossmann-fold domains"/>
    <property type="match status" value="1"/>
</dbReference>
<dbReference type="GO" id="GO:0050661">
    <property type="term" value="F:NADP binding"/>
    <property type="evidence" value="ECO:0007669"/>
    <property type="project" value="InterPro"/>
</dbReference>
<organism evidence="6 7">
    <name type="scientific">Neopusillimonas maritima</name>
    <dbReference type="NCBI Taxonomy" id="2026239"/>
    <lineage>
        <taxon>Bacteria</taxon>
        <taxon>Pseudomonadati</taxon>
        <taxon>Pseudomonadota</taxon>
        <taxon>Betaproteobacteria</taxon>
        <taxon>Burkholderiales</taxon>
        <taxon>Alcaligenaceae</taxon>
        <taxon>Neopusillimonas</taxon>
    </lineage>
</organism>
<evidence type="ECO:0000256" key="3">
    <source>
        <dbReference type="PIRSR" id="PIRSR000103-1"/>
    </source>
</evidence>
<evidence type="ECO:0000313" key="7">
    <source>
        <dbReference type="Proteomes" id="UP000266206"/>
    </source>
</evidence>
<evidence type="ECO:0000259" key="5">
    <source>
        <dbReference type="Pfam" id="PF14833"/>
    </source>
</evidence>
<dbReference type="Gene3D" id="1.10.1040.10">
    <property type="entry name" value="N-(1-d-carboxylethyl)-l-norvaline Dehydrogenase, domain 2"/>
    <property type="match status" value="1"/>
</dbReference>
<dbReference type="InterPro" id="IPR015815">
    <property type="entry name" value="HIBADH-related"/>
</dbReference>
<dbReference type="GO" id="GO:0016491">
    <property type="term" value="F:oxidoreductase activity"/>
    <property type="evidence" value="ECO:0007669"/>
    <property type="project" value="UniProtKB-KW"/>
</dbReference>
<dbReference type="Pfam" id="PF03446">
    <property type="entry name" value="NAD_binding_2"/>
    <property type="match status" value="1"/>
</dbReference>
<dbReference type="InterPro" id="IPR036291">
    <property type="entry name" value="NAD(P)-bd_dom_sf"/>
</dbReference>
<dbReference type="InterPro" id="IPR013328">
    <property type="entry name" value="6PGD_dom2"/>
</dbReference>
<evidence type="ECO:0000313" key="6">
    <source>
        <dbReference type="EMBL" id="RIY42622.1"/>
    </source>
</evidence>
<dbReference type="PIRSF" id="PIRSF000103">
    <property type="entry name" value="HIBADH"/>
    <property type="match status" value="1"/>
</dbReference>
<proteinExistence type="predicted"/>
<reference evidence="6 7" key="1">
    <citation type="submission" date="2017-08" db="EMBL/GenBank/DDBJ databases">
        <title>Pusillimonas indicus sp. nov., a member of the family Alcaligenaceae isolated from surface seawater.</title>
        <authorList>
            <person name="Li J."/>
        </authorList>
    </citation>
    <scope>NUCLEOTIDE SEQUENCE [LARGE SCALE GENOMIC DNA]</scope>
    <source>
        <strain evidence="6 7">L52-1-41</strain>
    </source>
</reference>
<evidence type="ECO:0000256" key="1">
    <source>
        <dbReference type="ARBA" id="ARBA00023002"/>
    </source>
</evidence>
<evidence type="ECO:0000256" key="2">
    <source>
        <dbReference type="ARBA" id="ARBA00023027"/>
    </source>
</evidence>
<dbReference type="SUPFAM" id="SSF48179">
    <property type="entry name" value="6-phosphogluconate dehydrogenase C-terminal domain-like"/>
    <property type="match status" value="1"/>
</dbReference>
<gene>
    <name evidence="6" type="ORF">CJP73_02305</name>
</gene>
<dbReference type="PANTHER" id="PTHR43580:SF2">
    <property type="entry name" value="CYTOKINE-LIKE NUCLEAR FACTOR N-PAC"/>
    <property type="match status" value="1"/>
</dbReference>
<dbReference type="Gene3D" id="3.40.50.720">
    <property type="entry name" value="NAD(P)-binding Rossmann-like Domain"/>
    <property type="match status" value="1"/>
</dbReference>
<dbReference type="GO" id="GO:0051287">
    <property type="term" value="F:NAD binding"/>
    <property type="evidence" value="ECO:0007669"/>
    <property type="project" value="InterPro"/>
</dbReference>
<feature type="active site" evidence="3">
    <location>
        <position position="154"/>
    </location>
</feature>
<dbReference type="Proteomes" id="UP000266206">
    <property type="component" value="Unassembled WGS sequence"/>
</dbReference>
<comment type="caution">
    <text evidence="6">The sequence shown here is derived from an EMBL/GenBank/DDBJ whole genome shotgun (WGS) entry which is preliminary data.</text>
</comment>
<dbReference type="OrthoDB" id="9786703at2"/>
<evidence type="ECO:0000259" key="4">
    <source>
        <dbReference type="Pfam" id="PF03446"/>
    </source>
</evidence>
<feature type="domain" description="3-hydroxyisobutyrate dehydrogenase-like NAD-binding" evidence="5">
    <location>
        <begin position="148"/>
        <end position="269"/>
    </location>
</feature>
<dbReference type="AlphaFoldDB" id="A0A3A1YWP6"/>
<name>A0A3A1YWP6_9BURK</name>
<dbReference type="InterPro" id="IPR029154">
    <property type="entry name" value="HIBADH-like_NADP-bd"/>
</dbReference>
<accession>A0A3A1YWP6</accession>
<protein>
    <submittedName>
        <fullName evidence="6">Dehydrogenase</fullName>
    </submittedName>
</protein>